<keyword evidence="6 7" id="KW-0472">Membrane</keyword>
<dbReference type="PANTHER" id="PTHR30329:SF21">
    <property type="entry name" value="LIPOPROTEIN YIAD-RELATED"/>
    <property type="match status" value="1"/>
</dbReference>
<feature type="region of interest" description="Disordered" evidence="8">
    <location>
        <begin position="181"/>
        <end position="230"/>
    </location>
</feature>
<reference evidence="11 12" key="1">
    <citation type="journal article" date="2014" name="Int. J. Syst. Evol. Microbiol.">
        <title>Complete genome sequence of Corynebacterium casei LMG S-19264T (=DSM 44701T), isolated from a smear-ripened cheese.</title>
        <authorList>
            <consortium name="US DOE Joint Genome Institute (JGI-PGF)"/>
            <person name="Walter F."/>
            <person name="Albersmeier A."/>
            <person name="Kalinowski J."/>
            <person name="Ruckert C."/>
        </authorList>
    </citation>
    <scope>NUCLEOTIDE SEQUENCE [LARGE SCALE GENOMIC DNA]</scope>
    <source>
        <strain evidence="11 12">CGMCC 1.16330</strain>
    </source>
</reference>
<dbReference type="InterPro" id="IPR025713">
    <property type="entry name" value="MotB-like_N_dom"/>
</dbReference>
<feature type="region of interest" description="Disordered" evidence="8">
    <location>
        <begin position="127"/>
        <end position="152"/>
    </location>
</feature>
<feature type="transmembrane region" description="Helical" evidence="9">
    <location>
        <begin position="43"/>
        <end position="62"/>
    </location>
</feature>
<name>A0A8J3EDT1_9PROT</name>
<evidence type="ECO:0000256" key="8">
    <source>
        <dbReference type="SAM" id="MobiDB-lite"/>
    </source>
</evidence>
<organism evidence="11 12">
    <name type="scientific">Caldovatus sediminis</name>
    <dbReference type="NCBI Taxonomy" id="2041189"/>
    <lineage>
        <taxon>Bacteria</taxon>
        <taxon>Pseudomonadati</taxon>
        <taxon>Pseudomonadota</taxon>
        <taxon>Alphaproteobacteria</taxon>
        <taxon>Acetobacterales</taxon>
        <taxon>Roseomonadaceae</taxon>
        <taxon>Caldovatus</taxon>
    </lineage>
</organism>
<feature type="domain" description="OmpA-like" evidence="10">
    <location>
        <begin position="282"/>
        <end position="403"/>
    </location>
</feature>
<dbReference type="AlphaFoldDB" id="A0A8J3EDT1"/>
<evidence type="ECO:0000256" key="2">
    <source>
        <dbReference type="ARBA" id="ARBA00008914"/>
    </source>
</evidence>
<keyword evidence="3" id="KW-1003">Cell membrane</keyword>
<protein>
    <recommendedName>
        <fullName evidence="10">OmpA-like domain-containing protein</fullName>
    </recommendedName>
</protein>
<dbReference type="PROSITE" id="PS51123">
    <property type="entry name" value="OMPA_2"/>
    <property type="match status" value="1"/>
</dbReference>
<evidence type="ECO:0000256" key="1">
    <source>
        <dbReference type="ARBA" id="ARBA00004162"/>
    </source>
</evidence>
<dbReference type="Proteomes" id="UP000597507">
    <property type="component" value="Unassembled WGS sequence"/>
</dbReference>
<keyword evidence="5 9" id="KW-1133">Transmembrane helix</keyword>
<dbReference type="Gene3D" id="3.30.1330.60">
    <property type="entry name" value="OmpA-like domain"/>
    <property type="match status" value="1"/>
</dbReference>
<dbReference type="EMBL" id="BMKS01000014">
    <property type="protein sequence ID" value="GGG45689.1"/>
    <property type="molecule type" value="Genomic_DNA"/>
</dbReference>
<evidence type="ECO:0000256" key="5">
    <source>
        <dbReference type="ARBA" id="ARBA00022989"/>
    </source>
</evidence>
<dbReference type="CDD" id="cd07185">
    <property type="entry name" value="OmpA_C-like"/>
    <property type="match status" value="1"/>
</dbReference>
<dbReference type="GO" id="GO:0005886">
    <property type="term" value="C:plasma membrane"/>
    <property type="evidence" value="ECO:0007669"/>
    <property type="project" value="UniProtKB-SubCell"/>
</dbReference>
<comment type="similarity">
    <text evidence="2">Belongs to the MotB family.</text>
</comment>
<sequence>MASKARGGRGRRGSGDGAATILVRRIEEGSHAKTAHHGGAWKVAYADFVTAMMAFFLLMWLLSSTTEEQRRAIAEFFAPQNPLGRASTGSGRPFGGLTPNDDGMMTSTAGAIVVAPGPQPIVELVEEDESETPARPSPPHDGPPGEETTDPRRTDRLAALPPEAGEEGGTHGAREGAAAWPRVAPGEAPPPVPPQEVQERAPATAAPLAAPAPPRREERPAPAAPDAVLRTQSEAALRAELARRETMELERAAERIRTAVRDDPALADLARQLLVEQTPQGLRIQLLDAERQPMFALGDSTPNERARALLARIVPVIAALPNAISIAGHTDATPFRGTGPLARSNWDLSAERANATRRVLLEAGIAGARIHSVAGHAEREPLLPEQPTAAANRRVSVTLLRMVPPDAAPPSLAATPARPDTEPRTGTAR</sequence>
<proteinExistence type="inferred from homology"/>
<dbReference type="InterPro" id="IPR006665">
    <property type="entry name" value="OmpA-like"/>
</dbReference>
<comment type="subcellular location">
    <subcellularLocation>
        <location evidence="1">Cell membrane</location>
        <topology evidence="1">Single-pass membrane protein</topology>
    </subcellularLocation>
</comment>
<dbReference type="InterPro" id="IPR050330">
    <property type="entry name" value="Bact_OuterMem_StrucFunc"/>
</dbReference>
<accession>A0A8J3EDT1</accession>
<evidence type="ECO:0000256" key="7">
    <source>
        <dbReference type="PROSITE-ProRule" id="PRU00473"/>
    </source>
</evidence>
<dbReference type="SUPFAM" id="SSF103088">
    <property type="entry name" value="OmpA-like"/>
    <property type="match status" value="1"/>
</dbReference>
<feature type="region of interest" description="Disordered" evidence="8">
    <location>
        <begin position="81"/>
        <end position="106"/>
    </location>
</feature>
<evidence type="ECO:0000256" key="4">
    <source>
        <dbReference type="ARBA" id="ARBA00022692"/>
    </source>
</evidence>
<evidence type="ECO:0000313" key="12">
    <source>
        <dbReference type="Proteomes" id="UP000597507"/>
    </source>
</evidence>
<feature type="compositionally biased region" description="Low complexity" evidence="8">
    <location>
        <begin position="200"/>
        <end position="209"/>
    </location>
</feature>
<evidence type="ECO:0000313" key="11">
    <source>
        <dbReference type="EMBL" id="GGG45689.1"/>
    </source>
</evidence>
<dbReference type="InterPro" id="IPR036737">
    <property type="entry name" value="OmpA-like_sf"/>
</dbReference>
<evidence type="ECO:0000256" key="6">
    <source>
        <dbReference type="ARBA" id="ARBA00023136"/>
    </source>
</evidence>
<keyword evidence="4 9" id="KW-0812">Transmembrane</keyword>
<gene>
    <name evidence="11" type="ORF">GCM10010964_36320</name>
</gene>
<dbReference type="Pfam" id="PF00691">
    <property type="entry name" value="OmpA"/>
    <property type="match status" value="1"/>
</dbReference>
<evidence type="ECO:0000256" key="9">
    <source>
        <dbReference type="SAM" id="Phobius"/>
    </source>
</evidence>
<keyword evidence="12" id="KW-1185">Reference proteome</keyword>
<dbReference type="RefSeq" id="WP_188902842.1">
    <property type="nucleotide sequence ID" value="NZ_BMKS01000014.1"/>
</dbReference>
<comment type="caution">
    <text evidence="11">The sequence shown here is derived from an EMBL/GenBank/DDBJ whole genome shotgun (WGS) entry which is preliminary data.</text>
</comment>
<evidence type="ECO:0000256" key="3">
    <source>
        <dbReference type="ARBA" id="ARBA00022475"/>
    </source>
</evidence>
<dbReference type="PANTHER" id="PTHR30329">
    <property type="entry name" value="STATOR ELEMENT OF FLAGELLAR MOTOR COMPLEX"/>
    <property type="match status" value="1"/>
</dbReference>
<evidence type="ECO:0000259" key="10">
    <source>
        <dbReference type="PROSITE" id="PS51123"/>
    </source>
</evidence>
<dbReference type="Pfam" id="PF13677">
    <property type="entry name" value="MotB_plug"/>
    <property type="match status" value="1"/>
</dbReference>
<feature type="region of interest" description="Disordered" evidence="8">
    <location>
        <begin position="404"/>
        <end position="429"/>
    </location>
</feature>